<dbReference type="PANTHER" id="PTHR10773:SF19">
    <property type="match status" value="1"/>
</dbReference>
<evidence type="ECO:0000313" key="3">
    <source>
        <dbReference type="Proteomes" id="UP000838756"/>
    </source>
</evidence>
<keyword evidence="3" id="KW-1185">Reference proteome</keyword>
<comment type="caution">
    <text evidence="2">The sequence shown here is derived from an EMBL/GenBank/DDBJ whole genome shotgun (WGS) entry which is preliminary data.</text>
</comment>
<organism evidence="2 3">
    <name type="scientific">Pararge aegeria aegeria</name>
    <dbReference type="NCBI Taxonomy" id="348720"/>
    <lineage>
        <taxon>Eukaryota</taxon>
        <taxon>Metazoa</taxon>
        <taxon>Ecdysozoa</taxon>
        <taxon>Arthropoda</taxon>
        <taxon>Hexapoda</taxon>
        <taxon>Insecta</taxon>
        <taxon>Pterygota</taxon>
        <taxon>Neoptera</taxon>
        <taxon>Endopterygota</taxon>
        <taxon>Lepidoptera</taxon>
        <taxon>Glossata</taxon>
        <taxon>Ditrysia</taxon>
        <taxon>Papilionoidea</taxon>
        <taxon>Nymphalidae</taxon>
        <taxon>Satyrinae</taxon>
        <taxon>Satyrini</taxon>
        <taxon>Parargina</taxon>
        <taxon>Pararge</taxon>
    </lineage>
</organism>
<feature type="compositionally biased region" description="Polar residues" evidence="1">
    <location>
        <begin position="85"/>
        <end position="97"/>
    </location>
</feature>
<feature type="region of interest" description="Disordered" evidence="1">
    <location>
        <begin position="85"/>
        <end position="114"/>
    </location>
</feature>
<gene>
    <name evidence="2" type="primary">jg3571</name>
    <name evidence="2" type="ORF">PAEG_LOCUS14729</name>
</gene>
<dbReference type="AlphaFoldDB" id="A0A8S4RLB0"/>
<dbReference type="OrthoDB" id="6136790at2759"/>
<dbReference type="EMBL" id="CAKXAJ010025270">
    <property type="protein sequence ID" value="CAH2237442.1"/>
    <property type="molecule type" value="Genomic_DNA"/>
</dbReference>
<protein>
    <submittedName>
        <fullName evidence="2">Jg3571 protein</fullName>
    </submittedName>
</protein>
<sequence length="421" mass="49211">MNFVRLVRAFSGVEYLNTTVVFKYSTPEKADCSEISLPIIDLPAHDDSGEIPCSQFSQRTAHNNSPSILDQSLPNMPEVISFEQPDQQSLQTENQLEVENHKKTRNKRSAPKTWKQNVRKCLRQSGKEYVSLRGKKVGARKVRPKDCSSCRRKCNQSFDECAREMIHNAYWNLKDSDKQKQYVSTLVDEVQTKVKTAGENSRRKMTREFFFYKDGGKVQVCQEFFLKTLDISEGFLRNVLKKRDAARVVAPSNRGKHQPGVTRPIENKEIIEKHILSFPTVPSHYCRKKTNHKYLPEDLSLRDMYNLYMKQCTEQNIVSEKFWLYRQIFNNQHLKFHKPRKDMCDSCVKYKNCSEEEKPGLFPLHMQHIRRKTEARQYHDDNKNLALNKVLNFIEIDLEAVRYCPKVSAKAIFLQTPTCDI</sequence>
<evidence type="ECO:0000313" key="2">
    <source>
        <dbReference type="EMBL" id="CAH2237442.1"/>
    </source>
</evidence>
<reference evidence="2" key="1">
    <citation type="submission" date="2022-03" db="EMBL/GenBank/DDBJ databases">
        <authorList>
            <person name="Lindestad O."/>
        </authorList>
    </citation>
    <scope>NUCLEOTIDE SEQUENCE</scope>
</reference>
<proteinExistence type="predicted"/>
<dbReference type="Proteomes" id="UP000838756">
    <property type="component" value="Unassembled WGS sequence"/>
</dbReference>
<accession>A0A8S4RLB0</accession>
<evidence type="ECO:0000256" key="1">
    <source>
        <dbReference type="SAM" id="MobiDB-lite"/>
    </source>
</evidence>
<name>A0A8S4RLB0_9NEOP</name>
<dbReference type="PANTHER" id="PTHR10773">
    <property type="entry name" value="DNA-DIRECTED RNA POLYMERASES I, II, AND III SUBUNIT RPABC2"/>
    <property type="match status" value="1"/>
</dbReference>